<proteinExistence type="predicted"/>
<comment type="caution">
    <text evidence="1">The sequence shown here is derived from an EMBL/GenBank/DDBJ whole genome shotgun (WGS) entry which is preliminary data.</text>
</comment>
<keyword evidence="2" id="KW-1185">Reference proteome</keyword>
<gene>
    <name evidence="1" type="ORF">COLO4_10643</name>
</gene>
<keyword evidence="1" id="KW-0176">Collagen</keyword>
<dbReference type="AlphaFoldDB" id="A0A1R3K7I2"/>
<accession>A0A1R3K7I2</accession>
<reference evidence="2" key="1">
    <citation type="submission" date="2013-09" db="EMBL/GenBank/DDBJ databases">
        <title>Corchorus olitorius genome sequencing.</title>
        <authorList>
            <person name="Alam M."/>
            <person name="Haque M.S."/>
            <person name="Islam M.S."/>
            <person name="Emdad E.M."/>
            <person name="Islam M.M."/>
            <person name="Ahmed B."/>
            <person name="Halim A."/>
            <person name="Hossen Q.M.M."/>
            <person name="Hossain M.Z."/>
            <person name="Ahmed R."/>
            <person name="Khan M.M."/>
            <person name="Islam R."/>
            <person name="Rashid M.M."/>
            <person name="Khan S.A."/>
            <person name="Rahman M.S."/>
            <person name="Alam M."/>
            <person name="Yahiya A.S."/>
            <person name="Khan M.S."/>
            <person name="Azam M.S."/>
            <person name="Haque T."/>
            <person name="Lashkar M.Z.H."/>
            <person name="Akhand A.I."/>
            <person name="Morshed G."/>
            <person name="Roy S."/>
            <person name="Uddin K.S."/>
            <person name="Rabeya T."/>
            <person name="Hossain A.S."/>
            <person name="Chowdhury A."/>
            <person name="Snigdha A.R."/>
            <person name="Mortoza M.S."/>
            <person name="Matin S.A."/>
            <person name="Hoque S.M.E."/>
            <person name="Islam M.K."/>
            <person name="Roy D.K."/>
            <person name="Haider R."/>
            <person name="Moosa M.M."/>
            <person name="Elias S.M."/>
            <person name="Hasan A.M."/>
            <person name="Jahan S."/>
            <person name="Shafiuddin M."/>
            <person name="Mahmood N."/>
            <person name="Shommy N.S."/>
        </authorList>
    </citation>
    <scope>NUCLEOTIDE SEQUENCE [LARGE SCALE GENOMIC DNA]</scope>
    <source>
        <strain evidence="2">cv. O-4</strain>
    </source>
</reference>
<sequence>MTPLCGQSLTLCGPMYKKQANGCLGLKVGALDVDGVESLLFCRLSTPPLELFPTFAGLPPLKELFPPLLDGRYELSWAINNIAPFFLYEK</sequence>
<name>A0A1R3K7I2_9ROSI</name>
<dbReference type="Proteomes" id="UP000187203">
    <property type="component" value="Unassembled WGS sequence"/>
</dbReference>
<organism evidence="1 2">
    <name type="scientific">Corchorus olitorius</name>
    <dbReference type="NCBI Taxonomy" id="93759"/>
    <lineage>
        <taxon>Eukaryota</taxon>
        <taxon>Viridiplantae</taxon>
        <taxon>Streptophyta</taxon>
        <taxon>Embryophyta</taxon>
        <taxon>Tracheophyta</taxon>
        <taxon>Spermatophyta</taxon>
        <taxon>Magnoliopsida</taxon>
        <taxon>eudicotyledons</taxon>
        <taxon>Gunneridae</taxon>
        <taxon>Pentapetalae</taxon>
        <taxon>rosids</taxon>
        <taxon>malvids</taxon>
        <taxon>Malvales</taxon>
        <taxon>Malvaceae</taxon>
        <taxon>Grewioideae</taxon>
        <taxon>Apeibeae</taxon>
        <taxon>Corchorus</taxon>
    </lineage>
</organism>
<evidence type="ECO:0000313" key="1">
    <source>
        <dbReference type="EMBL" id="OMP03041.1"/>
    </source>
</evidence>
<evidence type="ECO:0000313" key="2">
    <source>
        <dbReference type="Proteomes" id="UP000187203"/>
    </source>
</evidence>
<protein>
    <submittedName>
        <fullName evidence="1">Collagen alpha-3(VI) chain-like protein</fullName>
    </submittedName>
</protein>
<dbReference type="EMBL" id="AWUE01014567">
    <property type="protein sequence ID" value="OMP03041.1"/>
    <property type="molecule type" value="Genomic_DNA"/>
</dbReference>